<dbReference type="InterPro" id="IPR032818">
    <property type="entry name" value="DedA-like"/>
</dbReference>
<reference evidence="2 3" key="1">
    <citation type="submission" date="2017-11" db="EMBL/GenBank/DDBJ databases">
        <title>Sequencing the genomes of 1000 actinobacteria strains.</title>
        <authorList>
            <person name="Klenk H.-P."/>
        </authorList>
    </citation>
    <scope>NUCLEOTIDE SEQUENCE [LARGE SCALE GENOMIC DNA]</scope>
    <source>
        <strain evidence="2 3">DSM 44104</strain>
    </source>
</reference>
<feature type="transmembrane region" description="Helical" evidence="1">
    <location>
        <begin position="172"/>
        <end position="193"/>
    </location>
</feature>
<dbReference type="RefSeq" id="WP_157818521.1">
    <property type="nucleotide sequence ID" value="NZ_JBICSI010000004.1"/>
</dbReference>
<feature type="transmembrane region" description="Helical" evidence="1">
    <location>
        <begin position="132"/>
        <end position="160"/>
    </location>
</feature>
<evidence type="ECO:0000313" key="3">
    <source>
        <dbReference type="Proteomes" id="UP000232453"/>
    </source>
</evidence>
<dbReference type="AlphaFoldDB" id="A0AA44UU12"/>
<comment type="caution">
    <text evidence="1">Lacks conserved residue(s) required for the propagation of feature annotation.</text>
</comment>
<keyword evidence="1" id="KW-1133">Transmembrane helix</keyword>
<keyword evidence="1" id="KW-1003">Cell membrane</keyword>
<gene>
    <name evidence="2" type="ORF">ATL51_5193</name>
</gene>
<comment type="caution">
    <text evidence="2">The sequence shown here is derived from an EMBL/GenBank/DDBJ whole genome shotgun (WGS) entry which is preliminary data.</text>
</comment>
<comment type="similarity">
    <text evidence="1">Belongs to the DedA family.</text>
</comment>
<dbReference type="PANTHER" id="PTHR30353">
    <property type="entry name" value="INNER MEMBRANE PROTEIN DEDA-RELATED"/>
    <property type="match status" value="1"/>
</dbReference>
<feature type="transmembrane region" description="Helical" evidence="1">
    <location>
        <begin position="103"/>
        <end position="120"/>
    </location>
</feature>
<keyword evidence="1" id="KW-0812">Transmembrane</keyword>
<accession>A0AA44UU12</accession>
<proteinExistence type="inferred from homology"/>
<evidence type="ECO:0000313" key="2">
    <source>
        <dbReference type="EMBL" id="PKB33431.1"/>
    </source>
</evidence>
<comment type="subcellular location">
    <subcellularLocation>
        <location evidence="1">Cell membrane</location>
        <topology evidence="1">Multi-pass membrane protein</topology>
    </subcellularLocation>
</comment>
<dbReference type="PANTHER" id="PTHR30353:SF0">
    <property type="entry name" value="TRANSMEMBRANE PROTEIN"/>
    <property type="match status" value="1"/>
</dbReference>
<dbReference type="EMBL" id="PHUJ01000003">
    <property type="protein sequence ID" value="PKB33431.1"/>
    <property type="molecule type" value="Genomic_DNA"/>
</dbReference>
<name>A0AA44UU12_PSEA5</name>
<keyword evidence="1" id="KW-0472">Membrane</keyword>
<dbReference type="GO" id="GO:0005886">
    <property type="term" value="C:plasma membrane"/>
    <property type="evidence" value="ECO:0007669"/>
    <property type="project" value="UniProtKB-SubCell"/>
</dbReference>
<sequence length="219" mass="22003">MAALAGCFGAGLLVVAAVALIAESGLLVGVVLPGISVTVGLGVLAGAGAVPGVAAGLTAAVAGAAGPSLGYWRARRGGPSALRSRRGMPAAAVRVLRLAERRPALAVVLGQWFAVVRTLVPRVAGGVLPYHRFAVVSIPVAAAWGLGTFTLGCLLAQGSATAARLVAAQQTTATVLLALLLLTVVGVLVRGFVRRRAIPGGARPAADVADRPGRRRHRR</sequence>
<dbReference type="Proteomes" id="UP000232453">
    <property type="component" value="Unassembled WGS sequence"/>
</dbReference>
<evidence type="ECO:0000256" key="1">
    <source>
        <dbReference type="RuleBase" id="RU367016"/>
    </source>
</evidence>
<protein>
    <submittedName>
        <fullName evidence="2">Membrane-associated protein</fullName>
    </submittedName>
</protein>
<organism evidence="2 3">
    <name type="scientific">Pseudonocardia alni</name>
    <name type="common">Amycolata alni</name>
    <dbReference type="NCBI Taxonomy" id="33907"/>
    <lineage>
        <taxon>Bacteria</taxon>
        <taxon>Bacillati</taxon>
        <taxon>Actinomycetota</taxon>
        <taxon>Actinomycetes</taxon>
        <taxon>Pseudonocardiales</taxon>
        <taxon>Pseudonocardiaceae</taxon>
        <taxon>Pseudonocardia</taxon>
    </lineage>
</organism>